<dbReference type="Proteomes" id="UP000286947">
    <property type="component" value="Unassembled WGS sequence"/>
</dbReference>
<accession>A0A433SD42</accession>
<gene>
    <name evidence="1" type="ORF">CUZ56_01945</name>
</gene>
<keyword evidence="2" id="KW-1185">Reference proteome</keyword>
<comment type="caution">
    <text evidence="1">The sequence shown here is derived from an EMBL/GenBank/DDBJ whole genome shotgun (WGS) entry which is preliminary data.</text>
</comment>
<evidence type="ECO:0000313" key="2">
    <source>
        <dbReference type="Proteomes" id="UP000286947"/>
    </source>
</evidence>
<organism evidence="1 2">
    <name type="scientific">Saezia sanguinis</name>
    <dbReference type="NCBI Taxonomy" id="1965230"/>
    <lineage>
        <taxon>Bacteria</taxon>
        <taxon>Pseudomonadati</taxon>
        <taxon>Pseudomonadota</taxon>
        <taxon>Betaproteobacteria</taxon>
        <taxon>Burkholderiales</taxon>
        <taxon>Saeziaceae</taxon>
        <taxon>Saezia</taxon>
    </lineage>
</organism>
<evidence type="ECO:0000313" key="1">
    <source>
        <dbReference type="EMBL" id="RUS66665.1"/>
    </source>
</evidence>
<name>A0A433SD42_9BURK</name>
<dbReference type="AlphaFoldDB" id="A0A433SD42"/>
<sequence precursor="true">MAHNSAMHLLITHAHSVAVTPNTDALAAHLKLPNLQQLLARLNDRGLDKSDPYSLNMPHERVLAHLMGLSCDDGRFPAASLHMAAQGLDAAGHCWAEITPVHWTVGLDQISMSVPENLRLSDDESRALFDAVQPLLSAQGWQLQWGTALRWYATHELLQQLATASIDRAIGQDVDDWLPDDSEPAKELRRLQNEVQMLLYRLAVNRQRRDNGEPDVNSIWLSGCGILPAQAHLPQDLIMDDSLRLPSLQGDGPAWLQTWQTLDAGPIATLLEAYRSGQTVQLTLSGSCGFWQWQGQKSLWGGIQKWFHQPPEPVQILAAL</sequence>
<evidence type="ECO:0008006" key="3">
    <source>
        <dbReference type="Google" id="ProtNLM"/>
    </source>
</evidence>
<reference evidence="1 2" key="1">
    <citation type="submission" date="2018-01" db="EMBL/GenBank/DDBJ databases">
        <title>Saezia sanguinis gen. nov., sp. nov., in the order Burkholderiales isolated from human blood.</title>
        <authorList>
            <person name="Medina-Pascual M.J."/>
            <person name="Valdezate S."/>
            <person name="Monzon S."/>
            <person name="Cuesta I."/>
            <person name="Carrasco G."/>
            <person name="Villalon P."/>
            <person name="Saez-Nieto J.A."/>
        </authorList>
    </citation>
    <scope>NUCLEOTIDE SEQUENCE [LARGE SCALE GENOMIC DNA]</scope>
    <source>
        <strain evidence="1 2">CNM695-12</strain>
    </source>
</reference>
<proteinExistence type="predicted"/>
<dbReference type="RefSeq" id="WP_126980141.1">
    <property type="nucleotide sequence ID" value="NZ_PQSP01000004.1"/>
</dbReference>
<protein>
    <recommendedName>
        <fullName evidence="3">Cofactor-independent phosphoglycerate mutase</fullName>
    </recommendedName>
</protein>
<dbReference type="OrthoDB" id="5295974at2"/>
<dbReference type="EMBL" id="PQSP01000004">
    <property type="protein sequence ID" value="RUS66665.1"/>
    <property type="molecule type" value="Genomic_DNA"/>
</dbReference>